<gene>
    <name evidence="1" type="ORF">CPAG_07414</name>
</gene>
<dbReference type="EMBL" id="DS268112">
    <property type="protein sequence ID" value="KMM71107.1"/>
    <property type="molecule type" value="Genomic_DNA"/>
</dbReference>
<sequence length="129" mass="15124">MIIQQTCYSNVDSSLVQSRYNSINLNLLQNHYKNSSDDMDENLSDVASDYGGSNEIKKHKKWQKNYWQCYCMTWASKPGANLRWSDPEQAMQQISKITKNSINQVCENMPVYIKNMILFNELRVETQEK</sequence>
<dbReference type="Proteomes" id="UP000054567">
    <property type="component" value="Unassembled WGS sequence"/>
</dbReference>
<dbReference type="VEuPathDB" id="FungiDB:CPAG_07414"/>
<accession>A0A0J6IH21</accession>
<evidence type="ECO:0000313" key="2">
    <source>
        <dbReference type="Proteomes" id="UP000054567"/>
    </source>
</evidence>
<name>A0A0J6IH21_COCPO</name>
<protein>
    <submittedName>
        <fullName evidence="1">Uncharacterized protein</fullName>
    </submittedName>
</protein>
<evidence type="ECO:0000313" key="1">
    <source>
        <dbReference type="EMBL" id="KMM71107.1"/>
    </source>
</evidence>
<organism evidence="1 2">
    <name type="scientific">Coccidioides posadasii RMSCC 3488</name>
    <dbReference type="NCBI Taxonomy" id="454284"/>
    <lineage>
        <taxon>Eukaryota</taxon>
        <taxon>Fungi</taxon>
        <taxon>Dikarya</taxon>
        <taxon>Ascomycota</taxon>
        <taxon>Pezizomycotina</taxon>
        <taxon>Eurotiomycetes</taxon>
        <taxon>Eurotiomycetidae</taxon>
        <taxon>Onygenales</taxon>
        <taxon>Onygenaceae</taxon>
        <taxon>Coccidioides</taxon>
    </lineage>
</organism>
<proteinExistence type="predicted"/>
<dbReference type="AlphaFoldDB" id="A0A0J6IH21"/>
<reference evidence="2" key="3">
    <citation type="journal article" date="2010" name="Genome Res.">
        <title>Population genomic sequencing of Coccidioides fungi reveals recent hybridization and transposon control.</title>
        <authorList>
            <person name="Neafsey D.E."/>
            <person name="Barker B.M."/>
            <person name="Sharpton T.J."/>
            <person name="Stajich J.E."/>
            <person name="Park D.J."/>
            <person name="Whiston E."/>
            <person name="Hung C.-Y."/>
            <person name="McMahan C."/>
            <person name="White J."/>
            <person name="Sykes S."/>
            <person name="Heiman D."/>
            <person name="Young S."/>
            <person name="Zeng Q."/>
            <person name="Abouelleil A."/>
            <person name="Aftuck L."/>
            <person name="Bessette D."/>
            <person name="Brown A."/>
            <person name="FitzGerald M."/>
            <person name="Lui A."/>
            <person name="Macdonald J.P."/>
            <person name="Priest M."/>
            <person name="Orbach M.J."/>
            <person name="Galgiani J.N."/>
            <person name="Kirkland T.N."/>
            <person name="Cole G.T."/>
            <person name="Birren B.W."/>
            <person name="Henn M.R."/>
            <person name="Taylor J.W."/>
            <person name="Rounsley S.D."/>
        </authorList>
    </citation>
    <scope>NUCLEOTIDE SEQUENCE [LARGE SCALE GENOMIC DNA]</scope>
    <source>
        <strain evidence="2">RMSCC 3488</strain>
    </source>
</reference>
<reference evidence="2" key="2">
    <citation type="journal article" date="2009" name="Genome Res.">
        <title>Comparative genomic analyses of the human fungal pathogens Coccidioides and their relatives.</title>
        <authorList>
            <person name="Sharpton T.J."/>
            <person name="Stajich J.E."/>
            <person name="Rounsley S.D."/>
            <person name="Gardner M.J."/>
            <person name="Wortman J.R."/>
            <person name="Jordar V.S."/>
            <person name="Maiti R."/>
            <person name="Kodira C.D."/>
            <person name="Neafsey D.E."/>
            <person name="Zeng Q."/>
            <person name="Hung C.-Y."/>
            <person name="McMahan C."/>
            <person name="Muszewska A."/>
            <person name="Grynberg M."/>
            <person name="Mandel M.A."/>
            <person name="Kellner E.M."/>
            <person name="Barker B.M."/>
            <person name="Galgiani J.N."/>
            <person name="Orbach M.J."/>
            <person name="Kirkland T.N."/>
            <person name="Cole G.T."/>
            <person name="Henn M.R."/>
            <person name="Birren B.W."/>
            <person name="Taylor J.W."/>
        </authorList>
    </citation>
    <scope>NUCLEOTIDE SEQUENCE [LARGE SCALE GENOMIC DNA]</scope>
    <source>
        <strain evidence="2">RMSCC 3488</strain>
    </source>
</reference>
<reference evidence="1 2" key="1">
    <citation type="submission" date="2007-06" db="EMBL/GenBank/DDBJ databases">
        <title>The Genome Sequence of Coccidioides posadasii RMSCC_3488.</title>
        <authorList>
            <consortium name="Coccidioides Genome Resources Consortium"/>
            <consortium name="The Broad Institute Genome Sequencing Platform"/>
            <person name="Henn M.R."/>
            <person name="Sykes S."/>
            <person name="Young S."/>
            <person name="Jaffe D."/>
            <person name="Berlin A."/>
            <person name="Alvarez P."/>
            <person name="Butler J."/>
            <person name="Gnerre S."/>
            <person name="Grabherr M."/>
            <person name="Mauceli E."/>
            <person name="Brockman W."/>
            <person name="Kodira C."/>
            <person name="Alvarado L."/>
            <person name="Zeng Q."/>
            <person name="Crawford M."/>
            <person name="Antoine C."/>
            <person name="Devon K."/>
            <person name="Galgiani J."/>
            <person name="Orsborn K."/>
            <person name="Lewis M.L."/>
            <person name="Nusbaum C."/>
            <person name="Galagan J."/>
            <person name="Birren B."/>
        </authorList>
    </citation>
    <scope>NUCLEOTIDE SEQUENCE [LARGE SCALE GENOMIC DNA]</scope>
    <source>
        <strain evidence="1 2">RMSCC 3488</strain>
    </source>
</reference>